<evidence type="ECO:0000313" key="3">
    <source>
        <dbReference type="Proteomes" id="UP001597483"/>
    </source>
</evidence>
<dbReference type="GO" id="GO:0035527">
    <property type="term" value="F:3-hydroxypropionate dehydrogenase (NADP+) activity"/>
    <property type="evidence" value="ECO:0007669"/>
    <property type="project" value="UniProtKB-EC"/>
</dbReference>
<dbReference type="EC" id="1.1.1.298" evidence="2"/>
<reference evidence="3" key="1">
    <citation type="journal article" date="2019" name="Int. J. Syst. Evol. Microbiol.">
        <title>The Global Catalogue of Microorganisms (GCM) 10K type strain sequencing project: providing services to taxonomists for standard genome sequencing and annotation.</title>
        <authorList>
            <consortium name="The Broad Institute Genomics Platform"/>
            <consortium name="The Broad Institute Genome Sequencing Center for Infectious Disease"/>
            <person name="Wu L."/>
            <person name="Ma J."/>
        </authorList>
    </citation>
    <scope>NUCLEOTIDE SEQUENCE [LARGE SCALE GENOMIC DNA]</scope>
    <source>
        <strain evidence="3">CGMCC 4.7641</strain>
    </source>
</reference>
<dbReference type="SUPFAM" id="SSF55469">
    <property type="entry name" value="FMN-dependent nitroreductase-like"/>
    <property type="match status" value="1"/>
</dbReference>
<keyword evidence="2" id="KW-0560">Oxidoreductase</keyword>
<evidence type="ECO:0000259" key="1">
    <source>
        <dbReference type="Pfam" id="PF00881"/>
    </source>
</evidence>
<dbReference type="Gene3D" id="3.40.109.10">
    <property type="entry name" value="NADH Oxidase"/>
    <property type="match status" value="1"/>
</dbReference>
<sequence>MTEEIRAARDSWIALAEDAQELLFRSARTPNTFTEEPVTDQHIEAIYDLFRFAPTSMNQQPMRILLLRSKAARARLHRHLYEGNRAKAATAPAVAVLAADLEFHEHLPKVFPHRPDARDGYADRAVREHSARFNATVQIGYFILAVRAAGLAAGPMIGFDAVGVDREFFPDGRLSSLVVVNIGRPGPNAWFPRLPRLPYADVVTSI</sequence>
<gene>
    <name evidence="2" type="ORF">ACFSVL_45720</name>
</gene>
<dbReference type="InterPro" id="IPR029479">
    <property type="entry name" value="Nitroreductase"/>
</dbReference>
<name>A0ABW5HN86_9PSEU</name>
<accession>A0ABW5HN86</accession>
<keyword evidence="3" id="KW-1185">Reference proteome</keyword>
<dbReference type="PANTHER" id="PTHR43543:SF1">
    <property type="entry name" value="MALONIC SEMIALDEHYDE REDUCTASE RUTE-RELATED"/>
    <property type="match status" value="1"/>
</dbReference>
<proteinExistence type="predicted"/>
<organism evidence="2 3">
    <name type="scientific">Amycolatopsis silviterrae</name>
    <dbReference type="NCBI Taxonomy" id="1656914"/>
    <lineage>
        <taxon>Bacteria</taxon>
        <taxon>Bacillati</taxon>
        <taxon>Actinomycetota</taxon>
        <taxon>Actinomycetes</taxon>
        <taxon>Pseudonocardiales</taxon>
        <taxon>Pseudonocardiaceae</taxon>
        <taxon>Amycolatopsis</taxon>
    </lineage>
</organism>
<feature type="domain" description="Nitroreductase" evidence="1">
    <location>
        <begin position="28"/>
        <end position="169"/>
    </location>
</feature>
<dbReference type="InterPro" id="IPR050461">
    <property type="entry name" value="Nitroreductase_HadB/RutE"/>
</dbReference>
<dbReference type="PANTHER" id="PTHR43543">
    <property type="entry name" value="MALONIC SEMIALDEHYDE REDUCTASE RUTE-RELATED"/>
    <property type="match status" value="1"/>
</dbReference>
<comment type="caution">
    <text evidence="2">The sequence shown here is derived from an EMBL/GenBank/DDBJ whole genome shotgun (WGS) entry which is preliminary data.</text>
</comment>
<dbReference type="Proteomes" id="UP001597483">
    <property type="component" value="Unassembled WGS sequence"/>
</dbReference>
<dbReference type="RefSeq" id="WP_378314304.1">
    <property type="nucleotide sequence ID" value="NZ_JBHUKS010000041.1"/>
</dbReference>
<dbReference type="Pfam" id="PF00881">
    <property type="entry name" value="Nitroreductase"/>
    <property type="match status" value="1"/>
</dbReference>
<protein>
    <submittedName>
        <fullName evidence="2">Malonic semialdehyde reductase</fullName>
        <ecNumber evidence="2">1.1.1.298</ecNumber>
    </submittedName>
</protein>
<dbReference type="NCBIfam" id="NF003768">
    <property type="entry name" value="PRK05365.1"/>
    <property type="match status" value="1"/>
</dbReference>
<evidence type="ECO:0000313" key="2">
    <source>
        <dbReference type="EMBL" id="MFD2474778.1"/>
    </source>
</evidence>
<dbReference type="InterPro" id="IPR000415">
    <property type="entry name" value="Nitroreductase-like"/>
</dbReference>
<dbReference type="EMBL" id="JBHUKS010000041">
    <property type="protein sequence ID" value="MFD2474778.1"/>
    <property type="molecule type" value="Genomic_DNA"/>
</dbReference>